<name>A0A6P8ATC5_PYRGI</name>
<dbReference type="Proteomes" id="UP000515153">
    <property type="component" value="Unplaced"/>
</dbReference>
<evidence type="ECO:0000313" key="3">
    <source>
        <dbReference type="RefSeq" id="XP_030978124.1"/>
    </source>
</evidence>
<reference evidence="3" key="3">
    <citation type="submission" date="2025-08" db="UniProtKB">
        <authorList>
            <consortium name="RefSeq"/>
        </authorList>
    </citation>
    <scope>IDENTIFICATION</scope>
    <source>
        <strain evidence="3">NI907</strain>
    </source>
</reference>
<sequence length="411" mass="45890">MAPLTRVCAALLFGLATVATALDAPPLPLKASSRWIVNAENKRVKLKCINWGGHMEVNIPEGLHKQPVDFLAGWIANAGFNCVRLTYSIDMALSPGLKVSDSFRAAGPAANVSAESMSDMYNTAVSKNPWLESASIIDAHAKVVDALWSKGVMTIMDNHVSRASWCCNLDDGNGWWASAPGYNDNNSRFFKTDEWLAGLQAMASWAQGHKGVVGMGVRNEIREFLTQGTFNGRQDWYDQVSAAARIIHSTHPDVLILIGGTLSSTDLSHVRSRPLDVSDWKEKHVWEWHAYSFTVNFHPIIKTCWYMRQLYGAFDGFLLEQGKPYTGPLILSEFGFDQNSPDDFYLGCLRDYVVGNDGDWAIWALQGSYYARNNQADFDESFGVLNRDWSDWRNSDVKNKLGKMWDTTQGP</sequence>
<accession>A0A6P8ATC5</accession>
<dbReference type="RefSeq" id="XP_030978124.1">
    <property type="nucleotide sequence ID" value="XM_031129808.1"/>
</dbReference>
<keyword evidence="2" id="KW-1185">Reference proteome</keyword>
<dbReference type="GeneID" id="41964716"/>
<evidence type="ECO:0000313" key="2">
    <source>
        <dbReference type="Proteomes" id="UP000515153"/>
    </source>
</evidence>
<evidence type="ECO:0000256" key="1">
    <source>
        <dbReference type="SAM" id="SignalP"/>
    </source>
</evidence>
<dbReference type="PANTHER" id="PTHR31263">
    <property type="entry name" value="CELLULASE FAMILY PROTEIN (AFU_ORTHOLOGUE AFUA_5G14560)"/>
    <property type="match status" value="1"/>
</dbReference>
<organism evidence="2 3">
    <name type="scientific">Pyricularia grisea</name>
    <name type="common">Crabgrass-specific blast fungus</name>
    <name type="synonym">Magnaporthe grisea</name>
    <dbReference type="NCBI Taxonomy" id="148305"/>
    <lineage>
        <taxon>Eukaryota</taxon>
        <taxon>Fungi</taxon>
        <taxon>Dikarya</taxon>
        <taxon>Ascomycota</taxon>
        <taxon>Pezizomycotina</taxon>
        <taxon>Sordariomycetes</taxon>
        <taxon>Sordariomycetidae</taxon>
        <taxon>Magnaporthales</taxon>
        <taxon>Pyriculariaceae</taxon>
        <taxon>Pyricularia</taxon>
    </lineage>
</organism>
<evidence type="ECO:0008006" key="4">
    <source>
        <dbReference type="Google" id="ProtNLM"/>
    </source>
</evidence>
<proteinExistence type="predicted"/>
<feature type="chain" id="PRO_5027658401" description="Glycoside hydrolase family 5 domain-containing protein" evidence="1">
    <location>
        <begin position="22"/>
        <end position="411"/>
    </location>
</feature>
<dbReference type="InterPro" id="IPR017853">
    <property type="entry name" value="GH"/>
</dbReference>
<reference evidence="3" key="2">
    <citation type="submission" date="2019-10" db="EMBL/GenBank/DDBJ databases">
        <authorList>
            <consortium name="NCBI Genome Project"/>
        </authorList>
    </citation>
    <scope>NUCLEOTIDE SEQUENCE</scope>
    <source>
        <strain evidence="3">NI907</strain>
    </source>
</reference>
<keyword evidence="1" id="KW-0732">Signal</keyword>
<protein>
    <recommendedName>
        <fullName evidence="4">Glycoside hydrolase family 5 domain-containing protein</fullName>
    </recommendedName>
</protein>
<dbReference type="KEGG" id="pgri:PgNI_09826"/>
<reference evidence="3" key="1">
    <citation type="journal article" date="2019" name="Mol. Biol. Evol.">
        <title>Blast fungal genomes show frequent chromosomal changes, gene gains and losses, and effector gene turnover.</title>
        <authorList>
            <person name="Gomez Luciano L.B."/>
            <person name="Jason Tsai I."/>
            <person name="Chuma I."/>
            <person name="Tosa Y."/>
            <person name="Chen Y.H."/>
            <person name="Li J.Y."/>
            <person name="Li M.Y."/>
            <person name="Jade Lu M.Y."/>
            <person name="Nakayashiki H."/>
            <person name="Li W.H."/>
        </authorList>
    </citation>
    <scope>NUCLEOTIDE SEQUENCE</scope>
    <source>
        <strain evidence="3">NI907</strain>
    </source>
</reference>
<dbReference type="SUPFAM" id="SSF51445">
    <property type="entry name" value="(Trans)glycosidases"/>
    <property type="match status" value="1"/>
</dbReference>
<dbReference type="AlphaFoldDB" id="A0A6P8ATC5"/>
<dbReference type="Gene3D" id="3.20.20.80">
    <property type="entry name" value="Glycosidases"/>
    <property type="match status" value="1"/>
</dbReference>
<dbReference type="PANTHER" id="PTHR31263:SF0">
    <property type="entry name" value="CELLULASE FAMILY PROTEIN (AFU_ORTHOLOGUE AFUA_5G14560)"/>
    <property type="match status" value="1"/>
</dbReference>
<gene>
    <name evidence="3" type="ORF">PgNI_09826</name>
</gene>
<feature type="signal peptide" evidence="1">
    <location>
        <begin position="1"/>
        <end position="21"/>
    </location>
</feature>
<dbReference type="OrthoDB" id="442731at2759"/>